<feature type="DNA-binding region" description="H-T-H motif" evidence="4">
    <location>
        <begin position="34"/>
        <end position="53"/>
    </location>
</feature>
<evidence type="ECO:0000256" key="4">
    <source>
        <dbReference type="PROSITE-ProRule" id="PRU00335"/>
    </source>
</evidence>
<dbReference type="InterPro" id="IPR001647">
    <property type="entry name" value="HTH_TetR"/>
</dbReference>
<evidence type="ECO:0000259" key="5">
    <source>
        <dbReference type="PROSITE" id="PS50977"/>
    </source>
</evidence>
<evidence type="ECO:0000256" key="2">
    <source>
        <dbReference type="ARBA" id="ARBA00023125"/>
    </source>
</evidence>
<dbReference type="Gene3D" id="1.10.10.60">
    <property type="entry name" value="Homeodomain-like"/>
    <property type="match status" value="1"/>
</dbReference>
<dbReference type="PROSITE" id="PS50977">
    <property type="entry name" value="HTH_TETR_2"/>
    <property type="match status" value="1"/>
</dbReference>
<dbReference type="PANTHER" id="PTHR30055">
    <property type="entry name" value="HTH-TYPE TRANSCRIPTIONAL REGULATOR RUTR"/>
    <property type="match status" value="1"/>
</dbReference>
<dbReference type="PANTHER" id="PTHR30055:SF239">
    <property type="entry name" value="TRANSCRIPTIONAL REGULATORY PROTEIN"/>
    <property type="match status" value="1"/>
</dbReference>
<dbReference type="EMBL" id="MQVR01000033">
    <property type="protein sequence ID" value="OKL53944.1"/>
    <property type="molecule type" value="Genomic_DNA"/>
</dbReference>
<keyword evidence="2 4" id="KW-0238">DNA-binding</keyword>
<feature type="domain" description="HTH tetR-type" evidence="5">
    <location>
        <begin position="11"/>
        <end position="71"/>
    </location>
</feature>
<dbReference type="RefSeq" id="WP_073716612.1">
    <property type="nucleotide sequence ID" value="NZ_MQVR01000033.1"/>
</dbReference>
<dbReference type="Gene3D" id="1.10.357.10">
    <property type="entry name" value="Tetracycline Repressor, domain 2"/>
    <property type="match status" value="1"/>
</dbReference>
<accession>A0A1Q5Q265</accession>
<evidence type="ECO:0000313" key="7">
    <source>
        <dbReference type="Proteomes" id="UP000185628"/>
    </source>
</evidence>
<protein>
    <recommendedName>
        <fullName evidence="5">HTH tetR-type domain-containing protein</fullName>
    </recommendedName>
</protein>
<evidence type="ECO:0000313" key="6">
    <source>
        <dbReference type="EMBL" id="OKL53944.1"/>
    </source>
</evidence>
<dbReference type="Proteomes" id="UP000185628">
    <property type="component" value="Unassembled WGS sequence"/>
</dbReference>
<dbReference type="InterPro" id="IPR025996">
    <property type="entry name" value="MT1864/Rv1816-like_C"/>
</dbReference>
<sequence length="179" mass="20170">MTDRPEPRMLTARQRDIVRTAQAVLESDGWDAVSMRGIAGKLSIKAPSLYKHLAGRAELCAWLVEDALFEMGDALYEAIDSDPDAPVEALLRTYREQALAHPERYRLATGREFNRADLLPGLEEWAGTPFWLVTRDEHRAQALFAMAHGLVTMEMDLRLPEESDLDETWRAGGQAFTGR</sequence>
<keyword evidence="3" id="KW-0804">Transcription</keyword>
<keyword evidence="7" id="KW-1185">Reference proteome</keyword>
<evidence type="ECO:0000256" key="1">
    <source>
        <dbReference type="ARBA" id="ARBA00023015"/>
    </source>
</evidence>
<proteinExistence type="predicted"/>
<dbReference type="SUPFAM" id="SSF48498">
    <property type="entry name" value="Tetracyclin repressor-like, C-terminal domain"/>
    <property type="match status" value="1"/>
</dbReference>
<dbReference type="InterPro" id="IPR009057">
    <property type="entry name" value="Homeodomain-like_sf"/>
</dbReference>
<dbReference type="GO" id="GO:0000976">
    <property type="term" value="F:transcription cis-regulatory region binding"/>
    <property type="evidence" value="ECO:0007669"/>
    <property type="project" value="TreeGrafter"/>
</dbReference>
<name>A0A1Q5Q265_9ACTO</name>
<gene>
    <name evidence="6" type="ORF">BSZ39_06770</name>
</gene>
<dbReference type="AlphaFoldDB" id="A0A1Q5Q265"/>
<dbReference type="InterPro" id="IPR050109">
    <property type="entry name" value="HTH-type_TetR-like_transc_reg"/>
</dbReference>
<comment type="caution">
    <text evidence="6">The sequence shown here is derived from an EMBL/GenBank/DDBJ whole genome shotgun (WGS) entry which is preliminary data.</text>
</comment>
<evidence type="ECO:0000256" key="3">
    <source>
        <dbReference type="ARBA" id="ARBA00023163"/>
    </source>
</evidence>
<dbReference type="Pfam" id="PF13305">
    <property type="entry name" value="TetR_C_33"/>
    <property type="match status" value="1"/>
</dbReference>
<reference evidence="7" key="1">
    <citation type="submission" date="2016-12" db="EMBL/GenBank/DDBJ databases">
        <authorList>
            <person name="Meng X."/>
        </authorList>
    </citation>
    <scope>NUCLEOTIDE SEQUENCE [LARGE SCALE GENOMIC DNA]</scope>
    <source>
        <strain evidence="7">DSM 19116</strain>
    </source>
</reference>
<dbReference type="GO" id="GO:0003700">
    <property type="term" value="F:DNA-binding transcription factor activity"/>
    <property type="evidence" value="ECO:0007669"/>
    <property type="project" value="TreeGrafter"/>
</dbReference>
<dbReference type="SUPFAM" id="SSF46689">
    <property type="entry name" value="Homeodomain-like"/>
    <property type="match status" value="1"/>
</dbReference>
<organism evidence="6 7">
    <name type="scientific">Bowdeniella nasicola</name>
    <dbReference type="NCBI Taxonomy" id="208480"/>
    <lineage>
        <taxon>Bacteria</taxon>
        <taxon>Bacillati</taxon>
        <taxon>Actinomycetota</taxon>
        <taxon>Actinomycetes</taxon>
        <taxon>Actinomycetales</taxon>
        <taxon>Actinomycetaceae</taxon>
        <taxon>Bowdeniella</taxon>
    </lineage>
</organism>
<keyword evidence="1" id="KW-0805">Transcription regulation</keyword>
<dbReference type="InterPro" id="IPR036271">
    <property type="entry name" value="Tet_transcr_reg_TetR-rel_C_sf"/>
</dbReference>